<dbReference type="EMBL" id="JBHSGV010000001">
    <property type="protein sequence ID" value="MFC4746076.1"/>
    <property type="molecule type" value="Genomic_DNA"/>
</dbReference>
<evidence type="ECO:0000256" key="1">
    <source>
        <dbReference type="SAM" id="MobiDB-lite"/>
    </source>
</evidence>
<organism evidence="2 3">
    <name type="scientific">Flavobacterium branchiicola</name>
    <dbReference type="NCBI Taxonomy" id="1114875"/>
    <lineage>
        <taxon>Bacteria</taxon>
        <taxon>Pseudomonadati</taxon>
        <taxon>Bacteroidota</taxon>
        <taxon>Flavobacteriia</taxon>
        <taxon>Flavobacteriales</taxon>
        <taxon>Flavobacteriaceae</taxon>
        <taxon>Flavobacterium</taxon>
    </lineage>
</organism>
<accession>A0ABV9PA91</accession>
<reference evidence="3" key="1">
    <citation type="journal article" date="2019" name="Int. J. Syst. Evol. Microbiol.">
        <title>The Global Catalogue of Microorganisms (GCM) 10K type strain sequencing project: providing services to taxonomists for standard genome sequencing and annotation.</title>
        <authorList>
            <consortium name="The Broad Institute Genomics Platform"/>
            <consortium name="The Broad Institute Genome Sequencing Center for Infectious Disease"/>
            <person name="Wu L."/>
            <person name="Ma J."/>
        </authorList>
    </citation>
    <scope>NUCLEOTIDE SEQUENCE [LARGE SCALE GENOMIC DNA]</scope>
    <source>
        <strain evidence="3">WYCCWR 13023</strain>
    </source>
</reference>
<dbReference type="Proteomes" id="UP001595935">
    <property type="component" value="Unassembled WGS sequence"/>
</dbReference>
<dbReference type="RefSeq" id="WP_213254855.1">
    <property type="nucleotide sequence ID" value="NZ_JAGYWA010000001.1"/>
</dbReference>
<name>A0ABV9PA91_9FLAO</name>
<proteinExistence type="predicted"/>
<feature type="region of interest" description="Disordered" evidence="1">
    <location>
        <begin position="46"/>
        <end position="70"/>
    </location>
</feature>
<sequence>MKTDFLAQIEVKSPELKSLIFLPQNSDQRKLVLWFRKIKLLSEDLKRKAGSAPENKARENYPSHSVHSPCSKTCNRCNFVMSKDNNK</sequence>
<gene>
    <name evidence="2" type="ORF">ACFO5S_01365</name>
</gene>
<comment type="caution">
    <text evidence="2">The sequence shown here is derived from an EMBL/GenBank/DDBJ whole genome shotgun (WGS) entry which is preliminary data.</text>
</comment>
<evidence type="ECO:0000313" key="3">
    <source>
        <dbReference type="Proteomes" id="UP001595935"/>
    </source>
</evidence>
<evidence type="ECO:0000313" key="2">
    <source>
        <dbReference type="EMBL" id="MFC4746076.1"/>
    </source>
</evidence>
<protein>
    <submittedName>
        <fullName evidence="2">Uncharacterized protein</fullName>
    </submittedName>
</protein>
<keyword evidence="3" id="KW-1185">Reference proteome</keyword>